<evidence type="ECO:0000256" key="1">
    <source>
        <dbReference type="ARBA" id="ARBA00008791"/>
    </source>
</evidence>
<dbReference type="PANTHER" id="PTHR46268">
    <property type="entry name" value="STRESS RESPONSE PROTEIN NHAX"/>
    <property type="match status" value="1"/>
</dbReference>
<evidence type="ECO:0000313" key="3">
    <source>
        <dbReference type="EMBL" id="MBW4706308.1"/>
    </source>
</evidence>
<dbReference type="EMBL" id="JAHXDN010000001">
    <property type="protein sequence ID" value="MBW4706308.1"/>
    <property type="molecule type" value="Genomic_DNA"/>
</dbReference>
<name>A0A9X1FRK0_9RHOB</name>
<protein>
    <submittedName>
        <fullName evidence="3">Universal stress protein</fullName>
    </submittedName>
</protein>
<dbReference type="Pfam" id="PF00582">
    <property type="entry name" value="Usp"/>
    <property type="match status" value="1"/>
</dbReference>
<dbReference type="RefSeq" id="WP_219497838.1">
    <property type="nucleotide sequence ID" value="NZ_JAHXDN010000001.1"/>
</dbReference>
<dbReference type="Proteomes" id="UP001138661">
    <property type="component" value="Unassembled WGS sequence"/>
</dbReference>
<dbReference type="AlphaFoldDB" id="A0A9X1FRK0"/>
<accession>A0A9X1FRK0</accession>
<dbReference type="InterPro" id="IPR006016">
    <property type="entry name" value="UspA"/>
</dbReference>
<comment type="similarity">
    <text evidence="1">Belongs to the universal stress protein A family.</text>
</comment>
<evidence type="ECO:0000259" key="2">
    <source>
        <dbReference type="Pfam" id="PF00582"/>
    </source>
</evidence>
<proteinExistence type="inferred from homology"/>
<organism evidence="3 4">
    <name type="scientific">Roseobacter insulae</name>
    <dbReference type="NCBI Taxonomy" id="2859783"/>
    <lineage>
        <taxon>Bacteria</taxon>
        <taxon>Pseudomonadati</taxon>
        <taxon>Pseudomonadota</taxon>
        <taxon>Alphaproteobacteria</taxon>
        <taxon>Rhodobacterales</taxon>
        <taxon>Roseobacteraceae</taxon>
        <taxon>Roseobacter</taxon>
    </lineage>
</organism>
<evidence type="ECO:0000313" key="4">
    <source>
        <dbReference type="Proteomes" id="UP001138661"/>
    </source>
</evidence>
<gene>
    <name evidence="3" type="ORF">KX928_00750</name>
</gene>
<feature type="domain" description="UspA" evidence="2">
    <location>
        <begin position="235"/>
        <end position="280"/>
    </location>
</feature>
<reference evidence="3" key="1">
    <citation type="submission" date="2021-07" db="EMBL/GenBank/DDBJ databases">
        <title>Roseobacter insulae sp. nov., isolated from a tidal flat.</title>
        <authorList>
            <person name="Park S."/>
            <person name="Yoon J.-H."/>
        </authorList>
    </citation>
    <scope>NUCLEOTIDE SEQUENCE</scope>
    <source>
        <strain evidence="3">YSTF-M11</strain>
    </source>
</reference>
<dbReference type="CDD" id="cd00293">
    <property type="entry name" value="USP-like"/>
    <property type="match status" value="1"/>
</dbReference>
<comment type="caution">
    <text evidence="3">The sequence shown here is derived from an EMBL/GenBank/DDBJ whole genome shotgun (WGS) entry which is preliminary data.</text>
</comment>
<sequence>MNRRTLLFVINSETADTVLEEAAEATEKTQGHLSLLLIDPAPALPIYAYGGPPYSGMNIPDNWGEMVDEAQRAQKSRVQKIEQVLAQSGVSADVQSVLCATLDVKRHVARRARVCDEVFIAADFRETPEILREAAHGVLFHSPVGLRLNGSMATDANRIFVAWDSSETASSAVHAALPYLKRAEDVVIGCIDPVMTTAGDGFDPGTDVAAWLSHHGCRVTISQFPSGGNEVGVCIQDRAREFGADLVVLGAYGHARVLEAVFGGTTRTMLEQTELPVLLAH</sequence>
<dbReference type="PANTHER" id="PTHR46268:SF15">
    <property type="entry name" value="UNIVERSAL STRESS PROTEIN HP_0031"/>
    <property type="match status" value="1"/>
</dbReference>
<keyword evidence="4" id="KW-1185">Reference proteome</keyword>